<dbReference type="EMBL" id="CAJJDM010000123">
    <property type="protein sequence ID" value="CAD8103104.1"/>
    <property type="molecule type" value="Genomic_DNA"/>
</dbReference>
<protein>
    <recommendedName>
        <fullName evidence="3">Ubiquitin-like domain-containing protein</fullName>
    </recommendedName>
</protein>
<organism evidence="1 2">
    <name type="scientific">Paramecium primaurelia</name>
    <dbReference type="NCBI Taxonomy" id="5886"/>
    <lineage>
        <taxon>Eukaryota</taxon>
        <taxon>Sar</taxon>
        <taxon>Alveolata</taxon>
        <taxon>Ciliophora</taxon>
        <taxon>Intramacronucleata</taxon>
        <taxon>Oligohymenophorea</taxon>
        <taxon>Peniculida</taxon>
        <taxon>Parameciidae</taxon>
        <taxon>Paramecium</taxon>
    </lineage>
</organism>
<evidence type="ECO:0000313" key="1">
    <source>
        <dbReference type="EMBL" id="CAD8103104.1"/>
    </source>
</evidence>
<dbReference type="Proteomes" id="UP000688137">
    <property type="component" value="Unassembled WGS sequence"/>
</dbReference>
<dbReference type="OMA" id="YVINCES"/>
<proteinExistence type="predicted"/>
<reference evidence="1" key="1">
    <citation type="submission" date="2021-01" db="EMBL/GenBank/DDBJ databases">
        <authorList>
            <consortium name="Genoscope - CEA"/>
            <person name="William W."/>
        </authorList>
    </citation>
    <scope>NUCLEOTIDE SEQUENCE</scope>
</reference>
<gene>
    <name evidence="1" type="ORF">PPRIM_AZ9-3.1.T1200034</name>
</gene>
<accession>A0A8S1PJN3</accession>
<evidence type="ECO:0000313" key="2">
    <source>
        <dbReference type="Proteomes" id="UP000688137"/>
    </source>
</evidence>
<sequence>MSLQGEDKNDEKKVQIIVEYVELSKNYTIQCPINISVYNLVYIISEVINKPSNMIFLRYHNKTLDLDTILQDFCQENQIIVLSLNVISDAGFRLW</sequence>
<keyword evidence="2" id="KW-1185">Reference proteome</keyword>
<name>A0A8S1PJN3_PARPR</name>
<evidence type="ECO:0008006" key="3">
    <source>
        <dbReference type="Google" id="ProtNLM"/>
    </source>
</evidence>
<comment type="caution">
    <text evidence="1">The sequence shown here is derived from an EMBL/GenBank/DDBJ whole genome shotgun (WGS) entry which is preliminary data.</text>
</comment>
<dbReference type="AlphaFoldDB" id="A0A8S1PJN3"/>